<dbReference type="InterPro" id="IPR010310">
    <property type="entry name" value="T7SS_ESAT-6-like"/>
</dbReference>
<comment type="caution">
    <text evidence="2">The sequence shown here is derived from an EMBL/GenBank/DDBJ whole genome shotgun (WGS) entry which is preliminary data.</text>
</comment>
<protein>
    <recommendedName>
        <fullName evidence="1">ESAT-6-like protein</fullName>
    </recommendedName>
</protein>
<evidence type="ECO:0000313" key="2">
    <source>
        <dbReference type="EMBL" id="GAA5146946.1"/>
    </source>
</evidence>
<name>A0ABP9PL88_9PSEU</name>
<proteinExistence type="inferred from homology"/>
<dbReference type="RefSeq" id="WP_185058944.1">
    <property type="nucleotide sequence ID" value="NZ_BAABJP010000001.1"/>
</dbReference>
<dbReference type="InterPro" id="IPR036689">
    <property type="entry name" value="ESAT-6-like_sf"/>
</dbReference>
<dbReference type="Pfam" id="PF06013">
    <property type="entry name" value="WXG100"/>
    <property type="match status" value="1"/>
</dbReference>
<dbReference type="Gene3D" id="1.10.287.1060">
    <property type="entry name" value="ESAT-6-like"/>
    <property type="match status" value="1"/>
</dbReference>
<evidence type="ECO:0000313" key="3">
    <source>
        <dbReference type="Proteomes" id="UP001428817"/>
    </source>
</evidence>
<organism evidence="2 3">
    <name type="scientific">Pseudonocardia eucalypti</name>
    <dbReference type="NCBI Taxonomy" id="648755"/>
    <lineage>
        <taxon>Bacteria</taxon>
        <taxon>Bacillati</taxon>
        <taxon>Actinomycetota</taxon>
        <taxon>Actinomycetes</taxon>
        <taxon>Pseudonocardiales</taxon>
        <taxon>Pseudonocardiaceae</taxon>
        <taxon>Pseudonocardia</taxon>
    </lineage>
</organism>
<dbReference type="Proteomes" id="UP001428817">
    <property type="component" value="Unassembled WGS sequence"/>
</dbReference>
<evidence type="ECO:0000256" key="1">
    <source>
        <dbReference type="RuleBase" id="RU362001"/>
    </source>
</evidence>
<accession>A0ABP9PL88</accession>
<gene>
    <name evidence="2" type="ORF">GCM10023321_07170</name>
</gene>
<keyword evidence="3" id="KW-1185">Reference proteome</keyword>
<dbReference type="EMBL" id="BAABJP010000001">
    <property type="protein sequence ID" value="GAA5146946.1"/>
    <property type="molecule type" value="Genomic_DNA"/>
</dbReference>
<comment type="similarity">
    <text evidence="1">Belongs to the WXG100 family.</text>
</comment>
<reference evidence="3" key="1">
    <citation type="journal article" date="2019" name="Int. J. Syst. Evol. Microbiol.">
        <title>The Global Catalogue of Microorganisms (GCM) 10K type strain sequencing project: providing services to taxonomists for standard genome sequencing and annotation.</title>
        <authorList>
            <consortium name="The Broad Institute Genomics Platform"/>
            <consortium name="The Broad Institute Genome Sequencing Center for Infectious Disease"/>
            <person name="Wu L."/>
            <person name="Ma J."/>
        </authorList>
    </citation>
    <scope>NUCLEOTIDE SEQUENCE [LARGE SCALE GENOMIC DNA]</scope>
    <source>
        <strain evidence="3">JCM 18303</strain>
    </source>
</reference>
<dbReference type="NCBIfam" id="TIGR03930">
    <property type="entry name" value="WXG100_ESAT6"/>
    <property type="match status" value="1"/>
</dbReference>
<dbReference type="SUPFAM" id="SSF140453">
    <property type="entry name" value="EsxAB dimer-like"/>
    <property type="match status" value="1"/>
</dbReference>
<sequence length="95" mass="10603">MPEILVTFGEIGNAQQSVVTTAQQMNQQLEDLKRFLQPMVATWTGAAAEQYQAQQRKWDTAAADLNQVLSQIGVALGHANEQYQRVEQANAARWT</sequence>